<dbReference type="Gene3D" id="3.40.50.1460">
    <property type="match status" value="1"/>
</dbReference>
<evidence type="ECO:0000313" key="8">
    <source>
        <dbReference type="Proteomes" id="UP001217089"/>
    </source>
</evidence>
<dbReference type="PRINTS" id="PR00376">
    <property type="entry name" value="IL1BCENZYME"/>
</dbReference>
<evidence type="ECO:0000259" key="5">
    <source>
        <dbReference type="PROSITE" id="PS50207"/>
    </source>
</evidence>
<evidence type="ECO:0000256" key="3">
    <source>
        <dbReference type="RuleBase" id="RU003971"/>
    </source>
</evidence>
<feature type="region of interest" description="Disordered" evidence="4">
    <location>
        <begin position="1"/>
        <end position="27"/>
    </location>
</feature>
<keyword evidence="8" id="KW-1185">Reference proteome</keyword>
<evidence type="ECO:0000313" key="7">
    <source>
        <dbReference type="EMBL" id="KAJ8320955.1"/>
    </source>
</evidence>
<evidence type="ECO:0000256" key="2">
    <source>
        <dbReference type="ARBA" id="ARBA00022703"/>
    </source>
</evidence>
<dbReference type="PROSITE" id="PS50207">
    <property type="entry name" value="CASPASE_P10"/>
    <property type="match status" value="1"/>
</dbReference>
<comment type="caution">
    <text evidence="7">The sequence shown here is derived from an EMBL/GenBank/DDBJ whole genome shotgun (WGS) entry which is preliminary data.</text>
</comment>
<dbReference type="PANTHER" id="PTHR48169:SF7">
    <property type="entry name" value="CASPASE 10"/>
    <property type="match status" value="1"/>
</dbReference>
<dbReference type="CDD" id="cd00032">
    <property type="entry name" value="CASc"/>
    <property type="match status" value="1"/>
</dbReference>
<dbReference type="SUPFAM" id="SSF52129">
    <property type="entry name" value="Caspase-like"/>
    <property type="match status" value="1"/>
</dbReference>
<feature type="domain" description="Caspase family p20" evidence="6">
    <location>
        <begin position="77"/>
        <end position="200"/>
    </location>
</feature>
<feature type="compositionally biased region" description="Polar residues" evidence="4">
    <location>
        <begin position="1"/>
        <end position="25"/>
    </location>
</feature>
<dbReference type="PANTHER" id="PTHR48169">
    <property type="entry name" value="DED DOMAIN-CONTAINING PROTEIN"/>
    <property type="match status" value="1"/>
</dbReference>
<protein>
    <recommendedName>
        <fullName evidence="9">Caspase-8</fullName>
    </recommendedName>
</protein>
<evidence type="ECO:0000256" key="4">
    <source>
        <dbReference type="SAM" id="MobiDB-lite"/>
    </source>
</evidence>
<feature type="domain" description="Caspase family p10" evidence="5">
    <location>
        <begin position="227"/>
        <end position="332"/>
    </location>
</feature>
<comment type="similarity">
    <text evidence="1 3">Belongs to the peptidase C14A family.</text>
</comment>
<dbReference type="SMART" id="SM00115">
    <property type="entry name" value="CASc"/>
    <property type="match status" value="1"/>
</dbReference>
<proteinExistence type="inferred from homology"/>
<dbReference type="PROSITE" id="PS01122">
    <property type="entry name" value="CASPASE_CYS"/>
    <property type="match status" value="1"/>
</dbReference>
<name>A0ABQ9FZ01_TEGGR</name>
<dbReference type="InterPro" id="IPR015917">
    <property type="entry name" value="Pept_C14A"/>
</dbReference>
<dbReference type="Pfam" id="PF00656">
    <property type="entry name" value="Peptidase_C14"/>
    <property type="match status" value="1"/>
</dbReference>
<sequence length="332" mass="37049">METEPINVTQGQKTHGFLTSSNSQAPRVPIGHTNVDVSMHGARIHPVPLESRQPIEDAPDTNIMTNDIPSYKMTADPRGFCIIINNENFIDENKNRRGSDKDVERLIRTFTNRKFLVQRFDDLRASGITSILKEFSTRDHTMYDALVVCILSHGDINTIQGTDSIHVQIGKLTALFRSSECKSLTGKPKLFFIQACQGQEKNKVTVPSGTQQDSVETDIKIDERQKPTPPIPGEPDFLLGFACVPGYVSYRRRSTGSIYIEKLTNAIDRLADRCDLSTILLQVNHDVSDEKLEIPVEISAQGSIAGQQPSQQVNRFIACSAPLNALRRQLFL</sequence>
<accession>A0ABQ9FZ01</accession>
<gene>
    <name evidence="7" type="ORF">KUTeg_002542</name>
</gene>
<dbReference type="PROSITE" id="PS50208">
    <property type="entry name" value="CASPASE_P20"/>
    <property type="match status" value="1"/>
</dbReference>
<dbReference type="InterPro" id="IPR001309">
    <property type="entry name" value="Pept_C14_p20"/>
</dbReference>
<dbReference type="Proteomes" id="UP001217089">
    <property type="component" value="Unassembled WGS sequence"/>
</dbReference>
<organism evidence="7 8">
    <name type="scientific">Tegillarca granosa</name>
    <name type="common">Malaysian cockle</name>
    <name type="synonym">Anadara granosa</name>
    <dbReference type="NCBI Taxonomy" id="220873"/>
    <lineage>
        <taxon>Eukaryota</taxon>
        <taxon>Metazoa</taxon>
        <taxon>Spiralia</taxon>
        <taxon>Lophotrochozoa</taxon>
        <taxon>Mollusca</taxon>
        <taxon>Bivalvia</taxon>
        <taxon>Autobranchia</taxon>
        <taxon>Pteriomorphia</taxon>
        <taxon>Arcoida</taxon>
        <taxon>Arcoidea</taxon>
        <taxon>Arcidae</taxon>
        <taxon>Tegillarca</taxon>
    </lineage>
</organism>
<dbReference type="InterPro" id="IPR011600">
    <property type="entry name" value="Pept_C14_caspase"/>
</dbReference>
<dbReference type="InterPro" id="IPR002138">
    <property type="entry name" value="Pept_C14_p10"/>
</dbReference>
<keyword evidence="2" id="KW-0053">Apoptosis</keyword>
<reference evidence="7 8" key="1">
    <citation type="submission" date="2022-12" db="EMBL/GenBank/DDBJ databases">
        <title>Chromosome-level genome of Tegillarca granosa.</title>
        <authorList>
            <person name="Kim J."/>
        </authorList>
    </citation>
    <scope>NUCLEOTIDE SEQUENCE [LARGE SCALE GENOMIC DNA]</scope>
    <source>
        <strain evidence="7">Teg-2019</strain>
        <tissue evidence="7">Adductor muscle</tissue>
    </source>
</reference>
<evidence type="ECO:0000256" key="1">
    <source>
        <dbReference type="ARBA" id="ARBA00010134"/>
    </source>
</evidence>
<evidence type="ECO:0008006" key="9">
    <source>
        <dbReference type="Google" id="ProtNLM"/>
    </source>
</evidence>
<dbReference type="EMBL" id="JARBDR010000141">
    <property type="protein sequence ID" value="KAJ8320955.1"/>
    <property type="molecule type" value="Genomic_DNA"/>
</dbReference>
<dbReference type="InterPro" id="IPR029030">
    <property type="entry name" value="Caspase-like_dom_sf"/>
</dbReference>
<dbReference type="InterPro" id="IPR033139">
    <property type="entry name" value="Caspase_cys_AS"/>
</dbReference>
<evidence type="ECO:0000259" key="6">
    <source>
        <dbReference type="PROSITE" id="PS50208"/>
    </source>
</evidence>